<dbReference type="PANTHER" id="PTHR11390:SF21">
    <property type="entry name" value="DNA TOPOISOMERASE 3-ALPHA"/>
    <property type="match status" value="1"/>
</dbReference>
<dbReference type="PANTHER" id="PTHR11390">
    <property type="entry name" value="PROKARYOTIC DNA TOPOISOMERASE"/>
    <property type="match status" value="1"/>
</dbReference>
<dbReference type="InterPro" id="IPR006171">
    <property type="entry name" value="TOPRIM_dom"/>
</dbReference>
<protein>
    <recommendedName>
        <fullName evidence="3">DNA topoisomerase</fullName>
        <ecNumber evidence="3">5.6.2.1</ecNumber>
    </recommendedName>
    <alternativeName>
        <fullName evidence="10">Omega-protein</fullName>
    </alternativeName>
    <alternativeName>
        <fullName evidence="9">Relaxing enzyme</fullName>
    </alternativeName>
    <alternativeName>
        <fullName evidence="7">Swivelase</fullName>
    </alternativeName>
    <alternativeName>
        <fullName evidence="8">Untwisting enzyme</fullName>
    </alternativeName>
</protein>
<evidence type="ECO:0000256" key="4">
    <source>
        <dbReference type="ARBA" id="ARBA00023029"/>
    </source>
</evidence>
<dbReference type="EMBL" id="JAHLFV010000114">
    <property type="protein sequence ID" value="MBU3849862.1"/>
    <property type="molecule type" value="Genomic_DNA"/>
</dbReference>
<accession>A0A9E2L1R3</accession>
<sequence>MFILTEKPSVAKDIAAALGGFSFSKENGWYQRSGKDCIIAAHGHLLELCEPEDYNPDLKKWTKETLPIIPVKMNYRKIPDSNKTLEKIRNAFRIFGQEDFVLATDAEREGELIGAIILNHVGFTEYETAKRFWVSQALSPEVVKNGLATAKPLKEYQSYKMAGYARQHSDWLVGINITRLLSCSTGTLCSFGRVQSAVLGAIYLREKSIKNFTPEPYKEFEIKLEKDGKEFTALLSTESGTRFTVDSSFLSSATTTIKPGTTVSVKNVSRQTKHLQPPQLFNITGLQKHCSSKFNLSPDETLEIAQKLYEEYKCLSYPRTPSVVLGDDNTDLFQKVYDTLSGIYPALAIGCQIEQITIKNKRIFNSAKLTDHHALIPLAPLPNNATPTEKNVYLAVTERFFNTIKEPHTYEVVQVILNHDSYNFLASGKTVINAGWKTTNAEDDKEEQQLPLLSQTQSLPIIDATILNKLTKAKSHFTDSSILALMENPKGEDTDDTGKLTGLGTPATRAEILKKLLTHGYIT</sequence>
<gene>
    <name evidence="12" type="ORF">IAA16_04785</name>
</gene>
<feature type="non-terminal residue" evidence="12">
    <location>
        <position position="523"/>
    </location>
</feature>
<dbReference type="InterPro" id="IPR013825">
    <property type="entry name" value="Topo_IA_cen_sub2"/>
</dbReference>
<organism evidence="12 13">
    <name type="scientific">Candidatus Treponema excrementipullorum</name>
    <dbReference type="NCBI Taxonomy" id="2838768"/>
    <lineage>
        <taxon>Bacteria</taxon>
        <taxon>Pseudomonadati</taxon>
        <taxon>Spirochaetota</taxon>
        <taxon>Spirochaetia</taxon>
        <taxon>Spirochaetales</taxon>
        <taxon>Treponemataceae</taxon>
        <taxon>Treponema</taxon>
    </lineage>
</organism>
<dbReference type="InterPro" id="IPR003602">
    <property type="entry name" value="Topo_IA_DNA-bd_dom"/>
</dbReference>
<dbReference type="SMART" id="SM00436">
    <property type="entry name" value="TOP1Bc"/>
    <property type="match status" value="1"/>
</dbReference>
<keyword evidence="6" id="KW-0413">Isomerase</keyword>
<comment type="catalytic activity">
    <reaction evidence="1">
        <text>ATP-independent breakage of single-stranded DNA, followed by passage and rejoining.</text>
        <dbReference type="EC" id="5.6.2.1"/>
    </reaction>
</comment>
<dbReference type="InterPro" id="IPR013824">
    <property type="entry name" value="Topo_IA_cen_sub1"/>
</dbReference>
<dbReference type="SMART" id="SM00437">
    <property type="entry name" value="TOP1Ac"/>
    <property type="match status" value="1"/>
</dbReference>
<evidence type="ECO:0000256" key="8">
    <source>
        <dbReference type="ARBA" id="ARBA00031985"/>
    </source>
</evidence>
<comment type="similarity">
    <text evidence="2">Belongs to the type IA topoisomerase family.</text>
</comment>
<dbReference type="Pfam" id="PF01751">
    <property type="entry name" value="Toprim"/>
    <property type="match status" value="1"/>
</dbReference>
<evidence type="ECO:0000256" key="3">
    <source>
        <dbReference type="ARBA" id="ARBA00012891"/>
    </source>
</evidence>
<dbReference type="CDD" id="cd03362">
    <property type="entry name" value="TOPRIM_TopoIA_TopoIII"/>
    <property type="match status" value="1"/>
</dbReference>
<evidence type="ECO:0000313" key="13">
    <source>
        <dbReference type="Proteomes" id="UP000823914"/>
    </source>
</evidence>
<dbReference type="PRINTS" id="PR00417">
    <property type="entry name" value="PRTPISMRASEI"/>
</dbReference>
<evidence type="ECO:0000256" key="6">
    <source>
        <dbReference type="ARBA" id="ARBA00023235"/>
    </source>
</evidence>
<dbReference type="Gene3D" id="1.10.290.10">
    <property type="entry name" value="Topoisomerase I, domain 4"/>
    <property type="match status" value="1"/>
</dbReference>
<evidence type="ECO:0000256" key="7">
    <source>
        <dbReference type="ARBA" id="ARBA00030003"/>
    </source>
</evidence>
<evidence type="ECO:0000256" key="1">
    <source>
        <dbReference type="ARBA" id="ARBA00000213"/>
    </source>
</evidence>
<reference evidence="12" key="1">
    <citation type="journal article" date="2021" name="PeerJ">
        <title>Extensive microbial diversity within the chicken gut microbiome revealed by metagenomics and culture.</title>
        <authorList>
            <person name="Gilroy R."/>
            <person name="Ravi A."/>
            <person name="Getino M."/>
            <person name="Pursley I."/>
            <person name="Horton D.L."/>
            <person name="Alikhan N.F."/>
            <person name="Baker D."/>
            <person name="Gharbi K."/>
            <person name="Hall N."/>
            <person name="Watson M."/>
            <person name="Adriaenssens E.M."/>
            <person name="Foster-Nyarko E."/>
            <person name="Jarju S."/>
            <person name="Secka A."/>
            <person name="Antonio M."/>
            <person name="Oren A."/>
            <person name="Chaudhuri R.R."/>
            <person name="La Ragione R."/>
            <person name="Hildebrand F."/>
            <person name="Pallen M.J."/>
        </authorList>
    </citation>
    <scope>NUCLEOTIDE SEQUENCE</scope>
    <source>
        <strain evidence="12">Gambia15-2214</strain>
    </source>
</reference>
<dbReference type="Pfam" id="PF01131">
    <property type="entry name" value="Topoisom_bac"/>
    <property type="match status" value="1"/>
</dbReference>
<dbReference type="EC" id="5.6.2.1" evidence="3"/>
<evidence type="ECO:0000256" key="2">
    <source>
        <dbReference type="ARBA" id="ARBA00009446"/>
    </source>
</evidence>
<dbReference type="InterPro" id="IPR003601">
    <property type="entry name" value="Topo_IA_2"/>
</dbReference>
<dbReference type="InterPro" id="IPR000380">
    <property type="entry name" value="Topo_IA"/>
</dbReference>
<keyword evidence="5" id="KW-0238">DNA-binding</keyword>
<dbReference type="InterPro" id="IPR034144">
    <property type="entry name" value="TOPRIM_TopoIII"/>
</dbReference>
<dbReference type="PROSITE" id="PS52039">
    <property type="entry name" value="TOPO_IA_2"/>
    <property type="match status" value="1"/>
</dbReference>
<dbReference type="GO" id="GO:0006265">
    <property type="term" value="P:DNA topological change"/>
    <property type="evidence" value="ECO:0007669"/>
    <property type="project" value="InterPro"/>
</dbReference>
<evidence type="ECO:0000256" key="9">
    <source>
        <dbReference type="ARBA" id="ARBA00032235"/>
    </source>
</evidence>
<comment type="caution">
    <text evidence="12">The sequence shown here is derived from an EMBL/GenBank/DDBJ whole genome shotgun (WGS) entry which is preliminary data.</text>
</comment>
<keyword evidence="4" id="KW-0799">Topoisomerase</keyword>
<dbReference type="GO" id="GO:0003917">
    <property type="term" value="F:DNA topoisomerase type I (single strand cut, ATP-independent) activity"/>
    <property type="evidence" value="ECO:0007669"/>
    <property type="project" value="UniProtKB-EC"/>
</dbReference>
<dbReference type="SUPFAM" id="SSF56712">
    <property type="entry name" value="Prokaryotic type I DNA topoisomerase"/>
    <property type="match status" value="1"/>
</dbReference>
<evidence type="ECO:0000259" key="11">
    <source>
        <dbReference type="PROSITE" id="PS52039"/>
    </source>
</evidence>
<dbReference type="InterPro" id="IPR013497">
    <property type="entry name" value="Topo_IA_cen"/>
</dbReference>
<dbReference type="AlphaFoldDB" id="A0A9E2L1R3"/>
<dbReference type="InterPro" id="IPR013826">
    <property type="entry name" value="Topo_IA_cen_sub3"/>
</dbReference>
<evidence type="ECO:0000313" key="12">
    <source>
        <dbReference type="EMBL" id="MBU3849862.1"/>
    </source>
</evidence>
<dbReference type="Gene3D" id="2.70.20.10">
    <property type="entry name" value="Topoisomerase I, domain 3"/>
    <property type="match status" value="1"/>
</dbReference>
<dbReference type="GO" id="GO:0003677">
    <property type="term" value="F:DNA binding"/>
    <property type="evidence" value="ECO:0007669"/>
    <property type="project" value="UniProtKB-KW"/>
</dbReference>
<dbReference type="InterPro" id="IPR023405">
    <property type="entry name" value="Topo_IA_core_domain"/>
</dbReference>
<name>A0A9E2L1R3_9SPIR</name>
<proteinExistence type="inferred from homology"/>
<dbReference type="SMART" id="SM00493">
    <property type="entry name" value="TOPRIM"/>
    <property type="match status" value="1"/>
</dbReference>
<reference evidence="12" key="2">
    <citation type="submission" date="2021-04" db="EMBL/GenBank/DDBJ databases">
        <authorList>
            <person name="Gilroy R."/>
        </authorList>
    </citation>
    <scope>NUCLEOTIDE SEQUENCE</scope>
    <source>
        <strain evidence="12">Gambia15-2214</strain>
    </source>
</reference>
<evidence type="ECO:0000256" key="10">
    <source>
        <dbReference type="ARBA" id="ARBA00032877"/>
    </source>
</evidence>
<dbReference type="Gene3D" id="3.40.50.140">
    <property type="match status" value="1"/>
</dbReference>
<feature type="domain" description="Topo IA-type catalytic" evidence="11">
    <location>
        <begin position="156"/>
        <end position="523"/>
    </location>
</feature>
<evidence type="ECO:0000256" key="5">
    <source>
        <dbReference type="ARBA" id="ARBA00023125"/>
    </source>
</evidence>
<dbReference type="Gene3D" id="1.10.460.10">
    <property type="entry name" value="Topoisomerase I, domain 2"/>
    <property type="match status" value="1"/>
</dbReference>
<dbReference type="GO" id="GO:0006281">
    <property type="term" value="P:DNA repair"/>
    <property type="evidence" value="ECO:0007669"/>
    <property type="project" value="TreeGrafter"/>
</dbReference>
<dbReference type="GO" id="GO:0006310">
    <property type="term" value="P:DNA recombination"/>
    <property type="evidence" value="ECO:0007669"/>
    <property type="project" value="TreeGrafter"/>
</dbReference>
<dbReference type="GO" id="GO:0043597">
    <property type="term" value="C:cytoplasmic replication fork"/>
    <property type="evidence" value="ECO:0007669"/>
    <property type="project" value="TreeGrafter"/>
</dbReference>
<dbReference type="Proteomes" id="UP000823914">
    <property type="component" value="Unassembled WGS sequence"/>
</dbReference>